<keyword evidence="3" id="KW-1185">Reference proteome</keyword>
<comment type="caution">
    <text evidence="2">The sequence shown here is derived from an EMBL/GenBank/DDBJ whole genome shotgun (WGS) entry which is preliminary data.</text>
</comment>
<gene>
    <name evidence="2" type="ORF">PEGY_LOCUS5104</name>
</gene>
<dbReference type="Proteomes" id="UP001154252">
    <property type="component" value="Unassembled WGS sequence"/>
</dbReference>
<organism evidence="2 3">
    <name type="scientific">Penicillium egyptiacum</name>
    <dbReference type="NCBI Taxonomy" id="1303716"/>
    <lineage>
        <taxon>Eukaryota</taxon>
        <taxon>Fungi</taxon>
        <taxon>Dikarya</taxon>
        <taxon>Ascomycota</taxon>
        <taxon>Pezizomycotina</taxon>
        <taxon>Eurotiomycetes</taxon>
        <taxon>Eurotiomycetidae</taxon>
        <taxon>Eurotiales</taxon>
        <taxon>Aspergillaceae</taxon>
        <taxon>Penicillium</taxon>
    </lineage>
</organism>
<dbReference type="OrthoDB" id="4152607at2759"/>
<feature type="domain" description="DUF7587" evidence="1">
    <location>
        <begin position="103"/>
        <end position="230"/>
    </location>
</feature>
<dbReference type="InterPro" id="IPR056009">
    <property type="entry name" value="DUF7587"/>
</dbReference>
<dbReference type="EMBL" id="CAJVRC010000863">
    <property type="protein sequence ID" value="CAG8898335.1"/>
    <property type="molecule type" value="Genomic_DNA"/>
</dbReference>
<evidence type="ECO:0000313" key="3">
    <source>
        <dbReference type="Proteomes" id="UP001154252"/>
    </source>
</evidence>
<name>A0A9W4KBH1_9EURO</name>
<proteinExistence type="predicted"/>
<evidence type="ECO:0000259" key="1">
    <source>
        <dbReference type="Pfam" id="PF24494"/>
    </source>
</evidence>
<protein>
    <recommendedName>
        <fullName evidence="1">DUF7587 domain-containing protein</fullName>
    </recommendedName>
</protein>
<evidence type="ECO:0000313" key="2">
    <source>
        <dbReference type="EMBL" id="CAG8898335.1"/>
    </source>
</evidence>
<reference evidence="2" key="1">
    <citation type="submission" date="2021-07" db="EMBL/GenBank/DDBJ databases">
        <authorList>
            <person name="Branca A.L. A."/>
        </authorList>
    </citation>
    <scope>NUCLEOTIDE SEQUENCE</scope>
</reference>
<dbReference type="Pfam" id="PF24494">
    <property type="entry name" value="DUF7587"/>
    <property type="match status" value="1"/>
</dbReference>
<dbReference type="AlphaFoldDB" id="A0A9W4KBH1"/>
<accession>A0A9W4KBH1</accession>
<sequence length="484" mass="55380">MCWKPQGAILRLSTHLTVMRLKDWSSSNIFNVCLFLRGSAFLYLLLSTRCHSLFITMPNRDRPDTDSLAEAMGRTSLGDITEPEQLLFNPSPRGGADQCLKDIPRYLFRVVAPKSDGDTNGTWAHSKSAHEKNITSTQDVFSFLGGTNQHTKAFELTVHLQWYGHRYTVEDNFVSWTSSLLFAIQFIYYRRFSEDDKPSWNDIKLYVIDTTCFPTGTFMRDLDLIQSFSGVDNHKSDKNNSPKYWNLRSLYSLRTDKGYYFGEYLSQGSLKIENRSQMIPANILFENDRLRRLQPKFAGLYSARGDPDPRLADAVINLRKEIWSETTPLLSPSELHNRLQAVKEIVDNVAPGWRFPLGIYLAALIGPASEIERQPFPNYNTLFEYFRSGILDDQEHSGLEPSLFNVTSRGSPEMSEQKHVQALVRGTYRHFKLTQALVYLDKIKRNIRSLNENNLFREHEVAAAAEITECLARAGQVFSSPSKV</sequence>